<dbReference type="EMBL" id="JAUEPH010000004">
    <property type="protein sequence ID" value="MDN3204769.1"/>
    <property type="molecule type" value="Genomic_DNA"/>
</dbReference>
<feature type="domain" description="Endonuclease/exonuclease/phosphatase" evidence="2">
    <location>
        <begin position="93"/>
        <end position="335"/>
    </location>
</feature>
<evidence type="ECO:0000313" key="3">
    <source>
        <dbReference type="EMBL" id="MDN3204769.1"/>
    </source>
</evidence>
<keyword evidence="1" id="KW-0472">Membrane</keyword>
<proteinExistence type="predicted"/>
<keyword evidence="1" id="KW-1133">Transmembrane helix</keyword>
<dbReference type="PANTHER" id="PTHR14859:SF1">
    <property type="entry name" value="PGAP2-INTERACTING PROTEIN"/>
    <property type="match status" value="1"/>
</dbReference>
<dbReference type="InterPro" id="IPR051916">
    <property type="entry name" value="GPI-anchor_lipid_remodeler"/>
</dbReference>
<keyword evidence="3" id="KW-0378">Hydrolase</keyword>
<reference evidence="3" key="1">
    <citation type="submission" date="2023-06" db="EMBL/GenBank/DDBJ databases">
        <title>Robiginitalea aurantiacus sp. nov. and Algoriphagus sediminis sp. nov., isolated from coastal sediment.</title>
        <authorList>
            <person name="Zhou Z.Y."/>
            <person name="An J."/>
            <person name="Jia Y.W."/>
            <person name="Du Z.J."/>
        </authorList>
    </citation>
    <scope>NUCLEOTIDE SEQUENCE</scope>
    <source>
        <strain evidence="3">C2-7</strain>
    </source>
</reference>
<dbReference type="Gene3D" id="3.60.10.10">
    <property type="entry name" value="Endonuclease/exonuclease/phosphatase"/>
    <property type="match status" value="1"/>
</dbReference>
<feature type="transmembrane region" description="Helical" evidence="1">
    <location>
        <begin position="28"/>
        <end position="52"/>
    </location>
</feature>
<dbReference type="CDD" id="cd09084">
    <property type="entry name" value="EEP-2"/>
    <property type="match status" value="1"/>
</dbReference>
<dbReference type="InterPro" id="IPR005135">
    <property type="entry name" value="Endo/exonuclease/phosphatase"/>
</dbReference>
<dbReference type="Pfam" id="PF03372">
    <property type="entry name" value="Exo_endo_phos"/>
    <property type="match status" value="1"/>
</dbReference>
<dbReference type="PANTHER" id="PTHR14859">
    <property type="entry name" value="CALCOFLUOR WHITE HYPERSENSITIVE PROTEIN PRECURSOR"/>
    <property type="match status" value="1"/>
</dbReference>
<sequence length="345" mass="39808">MRYFYIAIGILSLGMFSSVYISPEHFPYVGLIPFFIPVVWLLNLLLLCIAILSWRKSAFIPLIVLLIGYRFVAITFQLNPKIESTEPTIDVLSYNAHLFDYKRRVTGGPFDPNVFKWIQDHPAGVKVFQEFYNDETSSSRNALKILGDDMGLEYSYQVIDGNPEKRSYGLAIFSKYPILNEGKIFDNQKSNGAIFADILVNQDTIRIYNSHLESMKIDSDLLENIEGVRDNYRQTLGKLHRGSLTRSRQLKVLVEHIRFSPHPVILLGDLNEVPYSYTYFKLSESLVNAFEEAGRGFGFTYNRILFFLRIDHIFSSPELKAVDFKTHREVDYSDHYPVSASFNFE</sequence>
<keyword evidence="1" id="KW-0812">Transmembrane</keyword>
<comment type="caution">
    <text evidence="3">The sequence shown here is derived from an EMBL/GenBank/DDBJ whole genome shotgun (WGS) entry which is preliminary data.</text>
</comment>
<evidence type="ECO:0000313" key="4">
    <source>
        <dbReference type="Proteomes" id="UP001171916"/>
    </source>
</evidence>
<feature type="transmembrane region" description="Helical" evidence="1">
    <location>
        <begin position="59"/>
        <end position="78"/>
    </location>
</feature>
<feature type="transmembrane region" description="Helical" evidence="1">
    <location>
        <begin position="5"/>
        <end position="22"/>
    </location>
</feature>
<dbReference type="RefSeq" id="WP_290000491.1">
    <property type="nucleotide sequence ID" value="NZ_JAUEPH010000004.1"/>
</dbReference>
<gene>
    <name evidence="3" type="ORF">QVH07_11445</name>
</gene>
<accession>A0ABT7YE25</accession>
<evidence type="ECO:0000259" key="2">
    <source>
        <dbReference type="Pfam" id="PF03372"/>
    </source>
</evidence>
<dbReference type="Proteomes" id="UP001171916">
    <property type="component" value="Unassembled WGS sequence"/>
</dbReference>
<name>A0ABT7YE25_9BACT</name>
<protein>
    <submittedName>
        <fullName evidence="3">Endonuclease/exonuclease/phosphatase family protein</fullName>
    </submittedName>
</protein>
<dbReference type="GO" id="GO:0004519">
    <property type="term" value="F:endonuclease activity"/>
    <property type="evidence" value="ECO:0007669"/>
    <property type="project" value="UniProtKB-KW"/>
</dbReference>
<keyword evidence="3" id="KW-0540">Nuclease</keyword>
<keyword evidence="4" id="KW-1185">Reference proteome</keyword>
<dbReference type="InterPro" id="IPR036691">
    <property type="entry name" value="Endo/exonu/phosph_ase_sf"/>
</dbReference>
<keyword evidence="3" id="KW-0255">Endonuclease</keyword>
<organism evidence="3 4">
    <name type="scientific">Algoriphagus sediminis</name>
    <dbReference type="NCBI Taxonomy" id="3057113"/>
    <lineage>
        <taxon>Bacteria</taxon>
        <taxon>Pseudomonadati</taxon>
        <taxon>Bacteroidota</taxon>
        <taxon>Cytophagia</taxon>
        <taxon>Cytophagales</taxon>
        <taxon>Cyclobacteriaceae</taxon>
        <taxon>Algoriphagus</taxon>
    </lineage>
</organism>
<evidence type="ECO:0000256" key="1">
    <source>
        <dbReference type="SAM" id="Phobius"/>
    </source>
</evidence>
<dbReference type="SUPFAM" id="SSF56219">
    <property type="entry name" value="DNase I-like"/>
    <property type="match status" value="1"/>
</dbReference>